<dbReference type="Gene3D" id="3.30.70.2330">
    <property type="match status" value="1"/>
</dbReference>
<evidence type="ECO:0000313" key="4">
    <source>
        <dbReference type="EMBL" id="MBO1308585.1"/>
    </source>
</evidence>
<dbReference type="Pfam" id="PF08797">
    <property type="entry name" value="HIRAN"/>
    <property type="match status" value="1"/>
</dbReference>
<evidence type="ECO:0000313" key="5">
    <source>
        <dbReference type="Proteomes" id="UP000664601"/>
    </source>
</evidence>
<organism evidence="4 5">
    <name type="scientific">Candidatus Enterococcus moelleringii</name>
    <dbReference type="NCBI Taxonomy" id="2815325"/>
    <lineage>
        <taxon>Bacteria</taxon>
        <taxon>Bacillati</taxon>
        <taxon>Bacillota</taxon>
        <taxon>Bacilli</taxon>
        <taxon>Lactobacillales</taxon>
        <taxon>Enterococcaceae</taxon>
        <taxon>Enterococcus</taxon>
    </lineage>
</organism>
<keyword evidence="1" id="KW-0479">Metal-binding</keyword>
<evidence type="ECO:0000259" key="3">
    <source>
        <dbReference type="SMART" id="SM00910"/>
    </source>
</evidence>
<feature type="domain" description="HIRAN" evidence="3">
    <location>
        <begin position="11"/>
        <end position="113"/>
    </location>
</feature>
<gene>
    <name evidence="4" type="ORF">JZO70_20590</name>
</gene>
<protein>
    <submittedName>
        <fullName evidence="4">HIRAN domain-containing protein</fullName>
    </submittedName>
</protein>
<comment type="caution">
    <text evidence="4">The sequence shown here is derived from an EMBL/GenBank/DDBJ whole genome shotgun (WGS) entry which is preliminary data.</text>
</comment>
<proteinExistence type="predicted"/>
<evidence type="ECO:0000256" key="2">
    <source>
        <dbReference type="ARBA" id="ARBA00022801"/>
    </source>
</evidence>
<dbReference type="Proteomes" id="UP000664601">
    <property type="component" value="Unassembled WGS sequence"/>
</dbReference>
<sequence>MESKHGFEWSRHLMDFHLAGFAFHDGIEIIEELKIGKPVTLVSEPDNPHDPQAVAIFYGQHKIGYVPSAKNELLSKLLYFGYSDIFEARIQYVNMENHPERQFRVVVRIKDGRKKI</sequence>
<dbReference type="RefSeq" id="WP_207675577.1">
    <property type="nucleotide sequence ID" value="NZ_JAFREM010000038.1"/>
</dbReference>
<dbReference type="EMBL" id="JAFREM010000038">
    <property type="protein sequence ID" value="MBO1308585.1"/>
    <property type="molecule type" value="Genomic_DNA"/>
</dbReference>
<evidence type="ECO:0000256" key="1">
    <source>
        <dbReference type="ARBA" id="ARBA00022723"/>
    </source>
</evidence>
<keyword evidence="5" id="KW-1185">Reference proteome</keyword>
<dbReference type="InterPro" id="IPR014905">
    <property type="entry name" value="HIRAN"/>
</dbReference>
<dbReference type="SMART" id="SM00910">
    <property type="entry name" value="HIRAN"/>
    <property type="match status" value="1"/>
</dbReference>
<name>A0ABS3LG32_9ENTE</name>
<reference evidence="4 5" key="1">
    <citation type="submission" date="2021-03" db="EMBL/GenBank/DDBJ databases">
        <title>Enterococcal diversity collection.</title>
        <authorList>
            <person name="Gilmore M.S."/>
            <person name="Schwartzman J."/>
            <person name="Van Tyne D."/>
            <person name="Martin M."/>
            <person name="Earl A.M."/>
            <person name="Manson A.L."/>
            <person name="Straub T."/>
            <person name="Salamzade R."/>
            <person name="Saavedra J."/>
            <person name="Lebreton F."/>
            <person name="Prichula J."/>
            <person name="Schaufler K."/>
            <person name="Gaca A."/>
            <person name="Sgardioli B."/>
            <person name="Wagenaar J."/>
            <person name="Strong T."/>
        </authorList>
    </citation>
    <scope>NUCLEOTIDE SEQUENCE [LARGE SCALE GENOMIC DNA]</scope>
    <source>
        <strain evidence="4 5">669A</strain>
    </source>
</reference>
<keyword evidence="2" id="KW-0378">Hydrolase</keyword>
<accession>A0ABS3LG32</accession>